<keyword evidence="3" id="KW-1185">Reference proteome</keyword>
<accession>A0ABQ1ALH9</accession>
<feature type="compositionally biased region" description="Basic and acidic residues" evidence="1">
    <location>
        <begin position="135"/>
        <end position="155"/>
    </location>
</feature>
<name>A0ABQ1ALH9_9EURO</name>
<organism evidence="2 3">
    <name type="scientific">Aspergillus udagawae</name>
    <dbReference type="NCBI Taxonomy" id="91492"/>
    <lineage>
        <taxon>Eukaryota</taxon>
        <taxon>Fungi</taxon>
        <taxon>Dikarya</taxon>
        <taxon>Ascomycota</taxon>
        <taxon>Pezizomycotina</taxon>
        <taxon>Eurotiomycetes</taxon>
        <taxon>Eurotiomycetidae</taxon>
        <taxon>Eurotiales</taxon>
        <taxon>Aspergillaceae</taxon>
        <taxon>Aspergillus</taxon>
        <taxon>Aspergillus subgen. Fumigati</taxon>
    </lineage>
</organism>
<feature type="region of interest" description="Disordered" evidence="1">
    <location>
        <begin position="1"/>
        <end position="68"/>
    </location>
</feature>
<proteinExistence type="predicted"/>
<reference evidence="2 3" key="1">
    <citation type="submission" date="2020-01" db="EMBL/GenBank/DDBJ databases">
        <title>Draft genome sequence of Aspergillus udagawae IFM 53868.</title>
        <authorList>
            <person name="Takahashi H."/>
            <person name="Yaguchi T."/>
        </authorList>
    </citation>
    <scope>NUCLEOTIDE SEQUENCE [LARGE SCALE GENOMIC DNA]</scope>
    <source>
        <strain evidence="2 3">IFM 53868</strain>
    </source>
</reference>
<evidence type="ECO:0000313" key="2">
    <source>
        <dbReference type="EMBL" id="GFF84112.1"/>
    </source>
</evidence>
<dbReference type="Proteomes" id="UP000465266">
    <property type="component" value="Unassembled WGS sequence"/>
</dbReference>
<gene>
    <name evidence="2" type="ORF">IFM53868_04036</name>
</gene>
<evidence type="ECO:0000313" key="3">
    <source>
        <dbReference type="Proteomes" id="UP000465266"/>
    </source>
</evidence>
<feature type="compositionally biased region" description="Low complexity" evidence="1">
    <location>
        <begin position="119"/>
        <end position="132"/>
    </location>
</feature>
<dbReference type="EMBL" id="BLKG01000034">
    <property type="protein sequence ID" value="GFF84112.1"/>
    <property type="molecule type" value="Genomic_DNA"/>
</dbReference>
<sequence length="155" mass="16411">MGNLCSTSKNEAEPSSRPGRVLGSAANPPPNAATRAPLPAKSKAPFKSPGRTLGETAPEVPDAERADARTNAAIAAQVSKHPDGELLRICLMTRLADWTMPKKRAESAASAQKGKLGSKLAAQKAQTQAQTLSEVSREQTAARHMDESSKARNWN</sequence>
<feature type="region of interest" description="Disordered" evidence="1">
    <location>
        <begin position="102"/>
        <end position="155"/>
    </location>
</feature>
<evidence type="ECO:0000256" key="1">
    <source>
        <dbReference type="SAM" id="MobiDB-lite"/>
    </source>
</evidence>
<protein>
    <submittedName>
        <fullName evidence="2">Uncharacterized protein</fullName>
    </submittedName>
</protein>
<comment type="caution">
    <text evidence="2">The sequence shown here is derived from an EMBL/GenBank/DDBJ whole genome shotgun (WGS) entry which is preliminary data.</text>
</comment>